<comment type="caution">
    <text evidence="1">The sequence shown here is derived from an EMBL/GenBank/DDBJ whole genome shotgun (WGS) entry which is preliminary data.</text>
</comment>
<evidence type="ECO:0000313" key="2">
    <source>
        <dbReference type="Proteomes" id="UP000676336"/>
    </source>
</evidence>
<protein>
    <submittedName>
        <fullName evidence="1">Uncharacterized protein</fullName>
    </submittedName>
</protein>
<dbReference type="EMBL" id="CAJOBI010218892">
    <property type="protein sequence ID" value="CAF5036320.1"/>
    <property type="molecule type" value="Genomic_DNA"/>
</dbReference>
<sequence>KKNALNSGWWLLYKRWNIWSTPVKVPELSEIQTRLAYVSCQRQLEIVKNSNYCEYLRPPIDRYQTLQFGSFDEIR</sequence>
<dbReference type="AlphaFoldDB" id="A0A8S3E779"/>
<dbReference type="Proteomes" id="UP000676336">
    <property type="component" value="Unassembled WGS sequence"/>
</dbReference>
<accession>A0A8S3E779</accession>
<organism evidence="1 2">
    <name type="scientific">Rotaria magnacalcarata</name>
    <dbReference type="NCBI Taxonomy" id="392030"/>
    <lineage>
        <taxon>Eukaryota</taxon>
        <taxon>Metazoa</taxon>
        <taxon>Spiralia</taxon>
        <taxon>Gnathifera</taxon>
        <taxon>Rotifera</taxon>
        <taxon>Eurotatoria</taxon>
        <taxon>Bdelloidea</taxon>
        <taxon>Philodinida</taxon>
        <taxon>Philodinidae</taxon>
        <taxon>Rotaria</taxon>
    </lineage>
</organism>
<name>A0A8S3E779_9BILA</name>
<gene>
    <name evidence="1" type="ORF">SMN809_LOCUS58405</name>
</gene>
<proteinExistence type="predicted"/>
<evidence type="ECO:0000313" key="1">
    <source>
        <dbReference type="EMBL" id="CAF5036320.1"/>
    </source>
</evidence>
<feature type="non-terminal residue" evidence="1">
    <location>
        <position position="1"/>
    </location>
</feature>
<feature type="non-terminal residue" evidence="1">
    <location>
        <position position="75"/>
    </location>
</feature>
<reference evidence="1" key="1">
    <citation type="submission" date="2021-02" db="EMBL/GenBank/DDBJ databases">
        <authorList>
            <person name="Nowell W R."/>
        </authorList>
    </citation>
    <scope>NUCLEOTIDE SEQUENCE</scope>
</reference>